<evidence type="ECO:0000313" key="1">
    <source>
        <dbReference type="EMBL" id="NNU26721.1"/>
    </source>
</evidence>
<name>A0A849K1W5_9MICO</name>
<comment type="caution">
    <text evidence="1">The sequence shown here is derived from an EMBL/GenBank/DDBJ whole genome shotgun (WGS) entry which is preliminary data.</text>
</comment>
<dbReference type="Proteomes" id="UP000557204">
    <property type="component" value="Unassembled WGS sequence"/>
</dbReference>
<accession>A0A849K1W5</accession>
<gene>
    <name evidence="1" type="ORF">HLI28_04080</name>
</gene>
<protein>
    <submittedName>
        <fullName evidence="1">N-dimethylarginine dimethylaminohydrolase</fullName>
    </submittedName>
</protein>
<proteinExistence type="predicted"/>
<reference evidence="1 2" key="1">
    <citation type="submission" date="2020-05" db="EMBL/GenBank/DDBJ databases">
        <title>Genome sequence of Isoptericola sp. JC619 isolated from Chilika lagoon, India.</title>
        <authorList>
            <person name="Kumar D."/>
            <person name="Appam K."/>
            <person name="Gandham S."/>
            <person name="Uppada J."/>
            <person name="Sasikala C."/>
            <person name="Venkata Ramana C."/>
        </authorList>
    </citation>
    <scope>NUCLEOTIDE SEQUENCE [LARGE SCALE GENOMIC DNA]</scope>
    <source>
        <strain evidence="1 2">JC619</strain>
    </source>
</reference>
<evidence type="ECO:0000313" key="2">
    <source>
        <dbReference type="Proteomes" id="UP000557204"/>
    </source>
</evidence>
<sequence length="301" mass="32191">MTLLTPPVAESEPTGSARTPTARHYLMCPPVHFDVVYAINPWMDLSVPVDAGHAVVQWQALKDAYEAHGHTVDVIEPEPGLPDMVYAANGGIVVNGQALAARFTHPERQPEGVAYDAWLRGSGAQHGLVGLGQAAEQNEGEGDLLWDGEVMLAGTGFRTSRAAHAEVAERLGVEVVTLELVDPRFYHLDTALAVLTTASDDGTRPEVAYFPEAFTPEAQAVLRERYPDAIIATEADAEVLGLNAVSDGKHVFLSDRATGMHAALRERGFTPVGIDLSELLKGGGSVKCCTLELRPAPEVRA</sequence>
<dbReference type="RefSeq" id="WP_171246232.1">
    <property type="nucleotide sequence ID" value="NZ_JABFAJ010000007.1"/>
</dbReference>
<dbReference type="PANTHER" id="PTHR47271:SF2">
    <property type="entry name" value="ARGININE DEIMINASE"/>
    <property type="match status" value="1"/>
</dbReference>
<dbReference type="EMBL" id="JABFAJ010000007">
    <property type="protein sequence ID" value="NNU26721.1"/>
    <property type="molecule type" value="Genomic_DNA"/>
</dbReference>
<dbReference type="AlphaFoldDB" id="A0A849K1W5"/>
<keyword evidence="2" id="KW-1185">Reference proteome</keyword>
<dbReference type="GO" id="GO:0019546">
    <property type="term" value="P:L-arginine deiminase pathway"/>
    <property type="evidence" value="ECO:0007669"/>
    <property type="project" value="TreeGrafter"/>
</dbReference>
<keyword evidence="1" id="KW-0378">Hydrolase</keyword>
<dbReference type="GO" id="GO:0016990">
    <property type="term" value="F:arginine deiminase activity"/>
    <property type="evidence" value="ECO:0007669"/>
    <property type="project" value="TreeGrafter"/>
</dbReference>
<dbReference type="NCBIfam" id="NF045659">
    <property type="entry name" value="DiMArgaseDdahMtb"/>
    <property type="match status" value="1"/>
</dbReference>
<dbReference type="Gene3D" id="3.75.10.10">
    <property type="entry name" value="L-arginine/glycine Amidinotransferase, Chain A"/>
    <property type="match status" value="1"/>
</dbReference>
<dbReference type="SUPFAM" id="SSF55909">
    <property type="entry name" value="Pentein"/>
    <property type="match status" value="1"/>
</dbReference>
<dbReference type="PANTHER" id="PTHR47271">
    <property type="entry name" value="ARGININE DEIMINASE"/>
    <property type="match status" value="1"/>
</dbReference>
<dbReference type="Pfam" id="PF19420">
    <property type="entry name" value="DDAH_eukar"/>
    <property type="match status" value="1"/>
</dbReference>
<organism evidence="1 2">
    <name type="scientific">Isoptericola sediminis</name>
    <dbReference type="NCBI Taxonomy" id="2733572"/>
    <lineage>
        <taxon>Bacteria</taxon>
        <taxon>Bacillati</taxon>
        <taxon>Actinomycetota</taxon>
        <taxon>Actinomycetes</taxon>
        <taxon>Micrococcales</taxon>
        <taxon>Promicromonosporaceae</taxon>
        <taxon>Isoptericola</taxon>
    </lineage>
</organism>